<reference evidence="2" key="1">
    <citation type="journal article" date="2009" name="PLoS ONE">
        <title>Methylobacterium genome sequences: a reference blueprint to investigate microbial metabolism of C1 compounds from natural and industrial sources.</title>
        <authorList>
            <person name="Vuilleumier S."/>
            <person name="Chistoserdova L."/>
            <person name="Lee M.-C."/>
            <person name="Bringel F."/>
            <person name="Lajus A."/>
            <person name="Zhou Y."/>
            <person name="Gourion B."/>
            <person name="Barbe V."/>
            <person name="Chang J."/>
            <person name="Cruveiller S."/>
            <person name="Dossat C."/>
            <person name="Gillett W."/>
            <person name="Gruffaz C."/>
            <person name="Haugen E."/>
            <person name="Hourcade E."/>
            <person name="Levy R."/>
            <person name="Mangenot S."/>
            <person name="Muller E."/>
            <person name="Nadalig T."/>
            <person name="Pagni M."/>
            <person name="Penny C."/>
            <person name="Peyraud R."/>
            <person name="Robinson D.G."/>
            <person name="Roche D."/>
            <person name="Rouy Z."/>
            <person name="Saenampechek C."/>
            <person name="Salvignol G."/>
            <person name="Vallenet D."/>
            <person name="Wu Z."/>
            <person name="Marx C.J."/>
            <person name="Vorholt J.A."/>
            <person name="Olson M.V."/>
            <person name="Kaul R."/>
            <person name="Weissenbach J."/>
            <person name="Medigue C."/>
            <person name="Lidstrom M.E."/>
        </authorList>
    </citation>
    <scope>NUCLEOTIDE SEQUENCE [LARGE SCALE GENOMIC DNA]</scope>
    <source>
        <strain evidence="2">DSM 6343 / CIP 106787 / DM4</strain>
    </source>
</reference>
<proteinExistence type="predicted"/>
<dbReference type="AlphaFoldDB" id="C7C7P3"/>
<evidence type="ECO:0000313" key="2">
    <source>
        <dbReference type="Proteomes" id="UP000008070"/>
    </source>
</evidence>
<dbReference type="Proteomes" id="UP000008070">
    <property type="component" value="Chromosome"/>
</dbReference>
<name>C7C7P3_METED</name>
<accession>C7C7P3</accession>
<evidence type="ECO:0000313" key="1">
    <source>
        <dbReference type="EMBL" id="CAX27169.1"/>
    </source>
</evidence>
<dbReference type="EMBL" id="FP103042">
    <property type="protein sequence ID" value="CAX27169.1"/>
    <property type="molecule type" value="Genomic_DNA"/>
</dbReference>
<gene>
    <name evidence="1" type="ORF">METD_I5563</name>
</gene>
<dbReference type="KEGG" id="mdi:METDI5563"/>
<organism evidence="1 2">
    <name type="scientific">Methylorubrum extorquens (strain DSM 6343 / CIP 106787 / DM4)</name>
    <name type="common">Methylobacterium extorquens</name>
    <dbReference type="NCBI Taxonomy" id="661410"/>
    <lineage>
        <taxon>Bacteria</taxon>
        <taxon>Pseudomonadati</taxon>
        <taxon>Pseudomonadota</taxon>
        <taxon>Alphaproteobacteria</taxon>
        <taxon>Hyphomicrobiales</taxon>
        <taxon>Methylobacteriaceae</taxon>
        <taxon>Methylorubrum</taxon>
    </lineage>
</organism>
<protein>
    <submittedName>
        <fullName evidence="1">Uncharacterized protein</fullName>
    </submittedName>
</protein>
<sequence>MLSGASKDRVFARLAARALEDRAQTLDATMLSSANAQLHALGWRGDNTNLTLASQFKTLAAAQAVFPSAKSLDEYLDGCCIERVIQLSAKYFGRAAIRLPNGGSRISRTINTTGHYVSIEGSGLYATQLILMTPGIALFRHGLGNVGPGKDQPIQAPFQMAKLRMTCEAPSRVGTMGLDISYSTSSGVGFQTALQTLAFHGFEQPIRVQNPGRGLLIDTVTCFGPDGTVQRFGAVQVITNQYCDSPSGGLTVRSLKVANYRYGVDVWMQAEASDGEADHRSIEGCNFSDVTAQNGWLTLRVKNDCRNADYRSTLWSITQSDGQGGSPGIYMERCSAVTVRGGYWIINTPPPPGDPENPIPDTNGERRYFDLRSCDTFALEDLRMDAAGDLGAHCLIHTDRGCQSGDIVRAAVIDYSPNAAAGFRLQGKSPNTVRETGTKWKYWASGDPRRVVDVEHNQISQTNAKLAGGTVDETGEYSLRGVFNGITNRKGNVTVKLPTRAPGRSYFIEEKPLVLLTASSANAVPSPTLIDVSPHEFTATFGASFAQREVHLIWLARGR</sequence>
<dbReference type="HOGENOM" id="CLU_487300_0_0_5"/>